<name>A0AA51RUF6_9GAMM</name>
<evidence type="ECO:0000313" key="2">
    <source>
        <dbReference type="Proteomes" id="UP001239782"/>
    </source>
</evidence>
<reference evidence="1 2" key="1">
    <citation type="submission" date="2023-08" db="EMBL/GenBank/DDBJ databases">
        <title>Pleionea litopenaei sp. nov., isolated from stomach of juvenile Litopenaeus vannamei.</title>
        <authorList>
            <person name="Rho A.M."/>
            <person name="Hwang C.Y."/>
        </authorList>
    </citation>
    <scope>NUCLEOTIDE SEQUENCE [LARGE SCALE GENOMIC DNA]</scope>
    <source>
        <strain evidence="1 2">HL-JVS1</strain>
    </source>
</reference>
<evidence type="ECO:0000313" key="1">
    <source>
        <dbReference type="EMBL" id="WMS87873.1"/>
    </source>
</evidence>
<accession>A0AA51RUF6</accession>
<keyword evidence="2" id="KW-1185">Reference proteome</keyword>
<dbReference type="Proteomes" id="UP001239782">
    <property type="component" value="Chromosome"/>
</dbReference>
<organism evidence="1 2">
    <name type="scientific">Pleionea litopenaei</name>
    <dbReference type="NCBI Taxonomy" id="3070815"/>
    <lineage>
        <taxon>Bacteria</taxon>
        <taxon>Pseudomonadati</taxon>
        <taxon>Pseudomonadota</taxon>
        <taxon>Gammaproteobacteria</taxon>
        <taxon>Oceanospirillales</taxon>
        <taxon>Pleioneaceae</taxon>
        <taxon>Pleionea</taxon>
    </lineage>
</organism>
<dbReference type="KEGG" id="plei:Q9312_02860"/>
<protein>
    <submittedName>
        <fullName evidence="1">Uncharacterized protein</fullName>
    </submittedName>
</protein>
<dbReference type="EMBL" id="CP133548">
    <property type="protein sequence ID" value="WMS87873.1"/>
    <property type="molecule type" value="Genomic_DNA"/>
</dbReference>
<sequence>MKAHYIKVEGTAIHYFDNVILHNTLFTEVGKITKSTETIDLNGDIIGRILYHPTSTYDFNKGTLVNSGIQVFSGTILDSEPTMIVDNRFRFEVNLNTGETYGKVFLTRRIAGSMLKCELEVTGTGLDERGNALAQYTGHCKFPQNEKS</sequence>
<gene>
    <name evidence="1" type="ORF">Q9312_02860</name>
</gene>
<dbReference type="RefSeq" id="WP_309203031.1">
    <property type="nucleotide sequence ID" value="NZ_CP133548.1"/>
</dbReference>
<proteinExistence type="predicted"/>
<dbReference type="AlphaFoldDB" id="A0AA51RUF6"/>